<organism evidence="2 3">
    <name type="scientific">Tepidiforma thermophila (strain KCTC 52669 / CGMCC 1.13589 / G233)</name>
    <dbReference type="NCBI Taxonomy" id="2761530"/>
    <lineage>
        <taxon>Bacteria</taxon>
        <taxon>Bacillati</taxon>
        <taxon>Chloroflexota</taxon>
        <taxon>Tepidiformia</taxon>
        <taxon>Tepidiformales</taxon>
        <taxon>Tepidiformaceae</taxon>
        <taxon>Tepidiforma</taxon>
    </lineage>
</organism>
<dbReference type="Gene3D" id="3.30.70.100">
    <property type="match status" value="1"/>
</dbReference>
<keyword evidence="3" id="KW-1185">Reference proteome</keyword>
<sequence length="107" mass="12041">MFIAMNQFKVNPGREADFEAGWRTRESYLSEVPGFIHFALLKGDEPGDYISHTIWESRQAFVNWTQSDAFRRAHAGGMPDGILATHPRARFYEAVLEQGAPLAASRA</sequence>
<evidence type="ECO:0000313" key="2">
    <source>
        <dbReference type="EMBL" id="PFG74466.1"/>
    </source>
</evidence>
<comment type="caution">
    <text evidence="2">The sequence shown here is derived from an EMBL/GenBank/DDBJ whole genome shotgun (WGS) entry which is preliminary data.</text>
</comment>
<dbReference type="InterPro" id="IPR050404">
    <property type="entry name" value="Heme-degrading_MO"/>
</dbReference>
<dbReference type="Pfam" id="PF03992">
    <property type="entry name" value="ABM"/>
    <property type="match status" value="1"/>
</dbReference>
<dbReference type="Proteomes" id="UP000223071">
    <property type="component" value="Unassembled WGS sequence"/>
</dbReference>
<name>A0A2A9HHN4_TEPT2</name>
<protein>
    <submittedName>
        <fullName evidence="2">Heme-degrading monooxygenase HmoA</fullName>
    </submittedName>
</protein>
<keyword evidence="2" id="KW-0560">Oxidoreductase</keyword>
<dbReference type="SUPFAM" id="SSF54909">
    <property type="entry name" value="Dimeric alpha+beta barrel"/>
    <property type="match status" value="1"/>
</dbReference>
<keyword evidence="2" id="KW-0503">Monooxygenase</keyword>
<dbReference type="EMBL" id="PDJQ01000001">
    <property type="protein sequence ID" value="PFG74466.1"/>
    <property type="molecule type" value="Genomic_DNA"/>
</dbReference>
<dbReference type="RefSeq" id="WP_098503853.1">
    <property type="nucleotide sequence ID" value="NZ_PDJQ01000001.1"/>
</dbReference>
<dbReference type="AlphaFoldDB" id="A0A2A9HHN4"/>
<feature type="domain" description="ABM" evidence="1">
    <location>
        <begin position="2"/>
        <end position="91"/>
    </location>
</feature>
<dbReference type="PANTHER" id="PTHR34474:SF2">
    <property type="entry name" value="SIGNAL TRANSDUCTION PROTEIN TRAP"/>
    <property type="match status" value="1"/>
</dbReference>
<accession>A0A2A9HHN4</accession>
<proteinExistence type="predicted"/>
<dbReference type="InterPro" id="IPR007138">
    <property type="entry name" value="ABM_dom"/>
</dbReference>
<gene>
    <name evidence="2" type="ORF">A9A59_1697</name>
</gene>
<reference evidence="2 3" key="1">
    <citation type="submission" date="2017-09" db="EMBL/GenBank/DDBJ databases">
        <title>Sequencing the genomes of two abundant thermophiles in Great Basin hot springs: Thermocrinis jamiesonii and novel Chloroflexi Thermoflexus hugenholtzii.</title>
        <authorList>
            <person name="Hedlund B."/>
        </authorList>
    </citation>
    <scope>NUCLEOTIDE SEQUENCE [LARGE SCALE GENOMIC DNA]</scope>
    <source>
        <strain evidence="2 3">G233</strain>
    </source>
</reference>
<evidence type="ECO:0000313" key="3">
    <source>
        <dbReference type="Proteomes" id="UP000223071"/>
    </source>
</evidence>
<dbReference type="PROSITE" id="PS51725">
    <property type="entry name" value="ABM"/>
    <property type="match status" value="1"/>
</dbReference>
<dbReference type="GO" id="GO:0004497">
    <property type="term" value="F:monooxygenase activity"/>
    <property type="evidence" value="ECO:0007669"/>
    <property type="project" value="UniProtKB-KW"/>
</dbReference>
<dbReference type="PANTHER" id="PTHR34474">
    <property type="entry name" value="SIGNAL TRANSDUCTION PROTEIN TRAP"/>
    <property type="match status" value="1"/>
</dbReference>
<dbReference type="InterPro" id="IPR011008">
    <property type="entry name" value="Dimeric_a/b-barrel"/>
</dbReference>
<evidence type="ECO:0000259" key="1">
    <source>
        <dbReference type="PROSITE" id="PS51725"/>
    </source>
</evidence>